<dbReference type="EMBL" id="FRDM01000015">
    <property type="protein sequence ID" value="SHN80688.1"/>
    <property type="molecule type" value="Genomic_DNA"/>
</dbReference>
<evidence type="ECO:0000313" key="2">
    <source>
        <dbReference type="EMBL" id="SHN80688.1"/>
    </source>
</evidence>
<dbReference type="InterPro" id="IPR024344">
    <property type="entry name" value="MDMPI_metal-binding"/>
</dbReference>
<dbReference type="GO" id="GO:0046872">
    <property type="term" value="F:metal ion binding"/>
    <property type="evidence" value="ECO:0007669"/>
    <property type="project" value="InterPro"/>
</dbReference>
<dbReference type="SUPFAM" id="SSF109854">
    <property type="entry name" value="DinB/YfiT-like putative metalloenzymes"/>
    <property type="match status" value="1"/>
</dbReference>
<organism evidence="2 3">
    <name type="scientific">Geodermatophilus obscurus</name>
    <dbReference type="NCBI Taxonomy" id="1861"/>
    <lineage>
        <taxon>Bacteria</taxon>
        <taxon>Bacillati</taxon>
        <taxon>Actinomycetota</taxon>
        <taxon>Actinomycetes</taxon>
        <taxon>Geodermatophilales</taxon>
        <taxon>Geodermatophilaceae</taxon>
        <taxon>Geodermatophilus</taxon>
    </lineage>
</organism>
<dbReference type="Gene3D" id="1.20.120.450">
    <property type="entry name" value="dinb family like domain"/>
    <property type="match status" value="1"/>
</dbReference>
<dbReference type="RefSeq" id="WP_072919262.1">
    <property type="nucleotide sequence ID" value="NZ_FRDM01000015.1"/>
</dbReference>
<name>A0A1M7UCL1_9ACTN</name>
<evidence type="ECO:0000259" key="1">
    <source>
        <dbReference type="Pfam" id="PF11716"/>
    </source>
</evidence>
<proteinExistence type="predicted"/>
<dbReference type="OrthoDB" id="5185819at2"/>
<sequence>MTRPDDAVARYLRALDRLGAVVEAVPAERWDAPTPCSGWSARHLVGHLVDAQGQVLAMLAGEDPRAPVTGLEALGALAGRDRAGSWRRAHQAAVSALATATGRPADLDPDAVQALLPGVLALGGQLQASGMYGPPVPVPDDAPAQDRLLAALGRRPHGSPG</sequence>
<dbReference type="InterPro" id="IPR034660">
    <property type="entry name" value="DinB/YfiT-like"/>
</dbReference>
<dbReference type="Pfam" id="PF11716">
    <property type="entry name" value="MDMPI_N"/>
    <property type="match status" value="1"/>
</dbReference>
<accession>A0A1M7UCL1</accession>
<protein>
    <submittedName>
        <fullName evidence="2">TIGR03083 family protein</fullName>
    </submittedName>
</protein>
<dbReference type="AlphaFoldDB" id="A0A1M7UCL1"/>
<gene>
    <name evidence="2" type="ORF">SAMN05660350_02971</name>
</gene>
<feature type="domain" description="Mycothiol-dependent maleylpyruvate isomerase metal-binding" evidence="1">
    <location>
        <begin position="13"/>
        <end position="98"/>
    </location>
</feature>
<dbReference type="Proteomes" id="UP000184428">
    <property type="component" value="Unassembled WGS sequence"/>
</dbReference>
<evidence type="ECO:0000313" key="3">
    <source>
        <dbReference type="Proteomes" id="UP000184428"/>
    </source>
</evidence>
<reference evidence="2 3" key="1">
    <citation type="submission" date="2016-12" db="EMBL/GenBank/DDBJ databases">
        <authorList>
            <person name="Song W.-J."/>
            <person name="Kurnit D.M."/>
        </authorList>
    </citation>
    <scope>NUCLEOTIDE SEQUENCE [LARGE SCALE GENOMIC DNA]</scope>
    <source>
        <strain evidence="2 3">DSM 43162</strain>
    </source>
</reference>